<dbReference type="Gramene" id="RZC72758">
    <property type="protein sequence ID" value="RZC72758"/>
    <property type="gene ID" value="C5167_048240"/>
</dbReference>
<accession>A0A4Y7KKZ1</accession>
<evidence type="ECO:0000313" key="3">
    <source>
        <dbReference type="Proteomes" id="UP000316621"/>
    </source>
</evidence>
<proteinExistence type="predicted"/>
<evidence type="ECO:0000313" key="2">
    <source>
        <dbReference type="EMBL" id="RZC72758.1"/>
    </source>
</evidence>
<dbReference type="EMBL" id="CM010722">
    <property type="protein sequence ID" value="RZC72758.1"/>
    <property type="molecule type" value="Genomic_DNA"/>
</dbReference>
<organism evidence="2 3">
    <name type="scientific">Papaver somniferum</name>
    <name type="common">Opium poppy</name>
    <dbReference type="NCBI Taxonomy" id="3469"/>
    <lineage>
        <taxon>Eukaryota</taxon>
        <taxon>Viridiplantae</taxon>
        <taxon>Streptophyta</taxon>
        <taxon>Embryophyta</taxon>
        <taxon>Tracheophyta</taxon>
        <taxon>Spermatophyta</taxon>
        <taxon>Magnoliopsida</taxon>
        <taxon>Ranunculales</taxon>
        <taxon>Papaveraceae</taxon>
        <taxon>Papaveroideae</taxon>
        <taxon>Papaver</taxon>
    </lineage>
</organism>
<feature type="region of interest" description="Disordered" evidence="1">
    <location>
        <begin position="1"/>
        <end position="21"/>
    </location>
</feature>
<dbReference type="AlphaFoldDB" id="A0A4Y7KKZ1"/>
<sequence>MNCDKVPTSRPSRSPQIREHGPVTSEIKYQKMMSTLTFAVRRDEQICVADISISRRSPRIVEQLQCLEEHAVEASRKRKGKSVAHDNQKQSRPNSCISGRNTLESIVTRCDVAEKVNTCRSPTLLEQVQLQDKLSAEASRNRKGKAVAPYQERPRANSYVPGRNSPKGIVIGSTDGEKHNSDPMDYDTDDEGGHYEQHYEIDTSDDDDGADDDNESVGLSVYMTMKPEPVQASALLRKSFFAEAQDFSSNLNVQDIPEYQIGGKKVCGIFLGR</sequence>
<evidence type="ECO:0000256" key="1">
    <source>
        <dbReference type="SAM" id="MobiDB-lite"/>
    </source>
</evidence>
<feature type="region of interest" description="Disordered" evidence="1">
    <location>
        <begin position="75"/>
        <end position="96"/>
    </location>
</feature>
<reference evidence="2 3" key="1">
    <citation type="journal article" date="2018" name="Science">
        <title>The opium poppy genome and morphinan production.</title>
        <authorList>
            <person name="Guo L."/>
            <person name="Winzer T."/>
            <person name="Yang X."/>
            <person name="Li Y."/>
            <person name="Ning Z."/>
            <person name="He Z."/>
            <person name="Teodor R."/>
            <person name="Lu Y."/>
            <person name="Bowser T.A."/>
            <person name="Graham I.A."/>
            <person name="Ye K."/>
        </authorList>
    </citation>
    <scope>NUCLEOTIDE SEQUENCE [LARGE SCALE GENOMIC DNA]</scope>
    <source>
        <strain evidence="3">cv. HN1</strain>
        <tissue evidence="2">Leaves</tissue>
    </source>
</reference>
<dbReference type="Proteomes" id="UP000316621">
    <property type="component" value="Chromosome 8"/>
</dbReference>
<gene>
    <name evidence="2" type="ORF">C5167_048240</name>
</gene>
<keyword evidence="3" id="KW-1185">Reference proteome</keyword>
<name>A0A4Y7KKZ1_PAPSO</name>
<feature type="region of interest" description="Disordered" evidence="1">
    <location>
        <begin position="134"/>
        <end position="194"/>
    </location>
</feature>
<protein>
    <submittedName>
        <fullName evidence="2">Uncharacterized protein</fullName>
    </submittedName>
</protein>